<evidence type="ECO:0000259" key="2">
    <source>
        <dbReference type="Pfam" id="PF08240"/>
    </source>
</evidence>
<proteinExistence type="predicted"/>
<evidence type="ECO:0000313" key="3">
    <source>
        <dbReference type="EMBL" id="PGG96042.1"/>
    </source>
</evidence>
<evidence type="ECO:0000313" key="4">
    <source>
        <dbReference type="Proteomes" id="UP000223968"/>
    </source>
</evidence>
<evidence type="ECO:0000259" key="1">
    <source>
        <dbReference type="Pfam" id="PF00107"/>
    </source>
</evidence>
<dbReference type="SUPFAM" id="SSF51735">
    <property type="entry name" value="NAD(P)-binding Rossmann-fold domains"/>
    <property type="match status" value="1"/>
</dbReference>
<dbReference type="InterPro" id="IPR051397">
    <property type="entry name" value="Zn-ADH-like_protein"/>
</dbReference>
<dbReference type="AlphaFoldDB" id="A0A2B7WHH7"/>
<keyword evidence="4" id="KW-1185">Reference proteome</keyword>
<dbReference type="Gene3D" id="3.40.50.720">
    <property type="entry name" value="NAD(P)-binding Rossmann-like Domain"/>
    <property type="match status" value="1"/>
</dbReference>
<comment type="caution">
    <text evidence="3">The sequence shown here is derived from an EMBL/GenBank/DDBJ whole genome shotgun (WGS) entry which is preliminary data.</text>
</comment>
<dbReference type="PANTHER" id="PTHR43677:SF4">
    <property type="entry name" value="QUINONE OXIDOREDUCTASE-LIKE PROTEIN 2"/>
    <property type="match status" value="1"/>
</dbReference>
<dbReference type="Proteomes" id="UP000223968">
    <property type="component" value="Unassembled WGS sequence"/>
</dbReference>
<sequence>MQALVRTAPATPLSLQTYPTPTPTPGSVVVKVLHAASDYLHDKSSVFTHPFPSIPGALAIGRVAATGPDTTSLSVGQLIMLEPSVRARDNEDVRILWGVFDGGSESSRGFVERNWKDGMLAEYVKAPLENCWALNETVLCGELGYKTAELLALTRFPVPYGGFRSVGLSAGETVVVAPATGTFSGAAVGVAVAMGARIVAAGRNLKALERLREIHGGDRVKIVQLTGETVKDTAAVKEAAGGWVDVFMDFSPPQATGATSMRSGMMALRPYGRAVLAGFVFDDNLAVPYAHAVFKNITIRGQYMYEREDVKGLLKLAESGMLKVGKNGGEENIEEFRLDEHEKAEMALANSEPGKIVVISP</sequence>
<dbReference type="Pfam" id="PF00107">
    <property type="entry name" value="ADH_zinc_N"/>
    <property type="match status" value="1"/>
</dbReference>
<organism evidence="3 4">
    <name type="scientific">Helicocarpus griseus UAMH5409</name>
    <dbReference type="NCBI Taxonomy" id="1447875"/>
    <lineage>
        <taxon>Eukaryota</taxon>
        <taxon>Fungi</taxon>
        <taxon>Dikarya</taxon>
        <taxon>Ascomycota</taxon>
        <taxon>Pezizomycotina</taxon>
        <taxon>Eurotiomycetes</taxon>
        <taxon>Eurotiomycetidae</taxon>
        <taxon>Onygenales</taxon>
        <taxon>Ajellomycetaceae</taxon>
        <taxon>Helicocarpus</taxon>
    </lineage>
</organism>
<dbReference type="InterPro" id="IPR036291">
    <property type="entry name" value="NAD(P)-bd_dom_sf"/>
</dbReference>
<dbReference type="STRING" id="1447875.A0A2B7WHH7"/>
<accession>A0A2B7WHH7</accession>
<reference evidence="3 4" key="1">
    <citation type="submission" date="2017-10" db="EMBL/GenBank/DDBJ databases">
        <title>Comparative genomics in systemic dimorphic fungi from Ajellomycetaceae.</title>
        <authorList>
            <person name="Munoz J.F."/>
            <person name="Mcewen J.G."/>
            <person name="Clay O.K."/>
            <person name="Cuomo C.A."/>
        </authorList>
    </citation>
    <scope>NUCLEOTIDE SEQUENCE [LARGE SCALE GENOMIC DNA]</scope>
    <source>
        <strain evidence="3 4">UAMH5409</strain>
    </source>
</reference>
<protein>
    <recommendedName>
        <fullName evidence="5">Alcohol dehydrogenase-like C-terminal domain-containing protein</fullName>
    </recommendedName>
</protein>
<dbReference type="GO" id="GO:0005739">
    <property type="term" value="C:mitochondrion"/>
    <property type="evidence" value="ECO:0007669"/>
    <property type="project" value="TreeGrafter"/>
</dbReference>
<dbReference type="EMBL" id="PDNB01000298">
    <property type="protein sequence ID" value="PGG96042.1"/>
    <property type="molecule type" value="Genomic_DNA"/>
</dbReference>
<dbReference type="PANTHER" id="PTHR43677">
    <property type="entry name" value="SHORT-CHAIN DEHYDROGENASE/REDUCTASE"/>
    <property type="match status" value="1"/>
</dbReference>
<name>A0A2B7WHH7_9EURO</name>
<dbReference type="SUPFAM" id="SSF50129">
    <property type="entry name" value="GroES-like"/>
    <property type="match status" value="1"/>
</dbReference>
<evidence type="ECO:0008006" key="5">
    <source>
        <dbReference type="Google" id="ProtNLM"/>
    </source>
</evidence>
<feature type="domain" description="Alcohol dehydrogenase-like C-terminal" evidence="1">
    <location>
        <begin position="186"/>
        <end position="318"/>
    </location>
</feature>
<dbReference type="InterPro" id="IPR013154">
    <property type="entry name" value="ADH-like_N"/>
</dbReference>
<dbReference type="InterPro" id="IPR011032">
    <property type="entry name" value="GroES-like_sf"/>
</dbReference>
<feature type="domain" description="Alcohol dehydrogenase-like N-terminal" evidence="2">
    <location>
        <begin position="25"/>
        <end position="134"/>
    </location>
</feature>
<dbReference type="Gene3D" id="3.90.180.10">
    <property type="entry name" value="Medium-chain alcohol dehydrogenases, catalytic domain"/>
    <property type="match status" value="1"/>
</dbReference>
<gene>
    <name evidence="3" type="ORF">AJ79_09757</name>
</gene>
<dbReference type="Pfam" id="PF08240">
    <property type="entry name" value="ADH_N"/>
    <property type="match status" value="1"/>
</dbReference>
<dbReference type="CDD" id="cd05188">
    <property type="entry name" value="MDR"/>
    <property type="match status" value="1"/>
</dbReference>
<dbReference type="GO" id="GO:0016491">
    <property type="term" value="F:oxidoreductase activity"/>
    <property type="evidence" value="ECO:0007669"/>
    <property type="project" value="TreeGrafter"/>
</dbReference>
<dbReference type="OrthoDB" id="5407715at2759"/>
<dbReference type="InterPro" id="IPR013149">
    <property type="entry name" value="ADH-like_C"/>
</dbReference>